<dbReference type="Proteomes" id="UP001064048">
    <property type="component" value="Chromosome 9"/>
</dbReference>
<protein>
    <submittedName>
        <fullName evidence="1">Uncharacterized protein</fullName>
    </submittedName>
</protein>
<keyword evidence="2" id="KW-1185">Reference proteome</keyword>
<reference evidence="1 2" key="1">
    <citation type="journal article" date="2022" name="Genome Biol. Evol.">
        <title>The Spruce Budworm Genome: Reconstructing the Evolutionary History of Antifreeze Proteins.</title>
        <authorList>
            <person name="Beliveau C."/>
            <person name="Gagne P."/>
            <person name="Picq S."/>
            <person name="Vernygora O."/>
            <person name="Keeling C.I."/>
            <person name="Pinkney K."/>
            <person name="Doucet D."/>
            <person name="Wen F."/>
            <person name="Johnston J.S."/>
            <person name="Maaroufi H."/>
            <person name="Boyle B."/>
            <person name="Laroche J."/>
            <person name="Dewar K."/>
            <person name="Juretic N."/>
            <person name="Blackburn G."/>
            <person name="Nisole A."/>
            <person name="Brunet B."/>
            <person name="Brandao M."/>
            <person name="Lumley L."/>
            <person name="Duan J."/>
            <person name="Quan G."/>
            <person name="Lucarotti C.J."/>
            <person name="Roe A.D."/>
            <person name="Sperling F.A.H."/>
            <person name="Levesque R.C."/>
            <person name="Cusson M."/>
        </authorList>
    </citation>
    <scope>NUCLEOTIDE SEQUENCE [LARGE SCALE GENOMIC DNA]</scope>
    <source>
        <strain evidence="1">Glfc:IPQL:Cfum</strain>
    </source>
</reference>
<evidence type="ECO:0000313" key="1">
    <source>
        <dbReference type="EMBL" id="KAI8442501.1"/>
    </source>
</evidence>
<dbReference type="EMBL" id="CM046109">
    <property type="protein sequence ID" value="KAI8442501.1"/>
    <property type="molecule type" value="Genomic_DNA"/>
</dbReference>
<gene>
    <name evidence="1" type="ORF">MSG28_005990</name>
</gene>
<sequence length="219" mass="24876">MEEDNKKEEKEKEKEPEKELTPMEILVRAARIMNPRQFELPREMRVPCPFPGTDKDNGNGKNGNGSLVTVDAMGCVPLPARSCFVCRGTCKAAPLLACDYCPLLFHQDCLDPPLTALPTGRWMCPNHVEQYIDWKLVNSVSATERVALWERFSAPVDQHAIKVDFIRRARNQRPAFRSKVPVGVRGRVRVPDMVRGHYARPPPLLPSRREYLRCANGNI</sequence>
<organism evidence="1 2">
    <name type="scientific">Choristoneura fumiferana</name>
    <name type="common">Spruce budworm moth</name>
    <name type="synonym">Archips fumiferana</name>
    <dbReference type="NCBI Taxonomy" id="7141"/>
    <lineage>
        <taxon>Eukaryota</taxon>
        <taxon>Metazoa</taxon>
        <taxon>Ecdysozoa</taxon>
        <taxon>Arthropoda</taxon>
        <taxon>Hexapoda</taxon>
        <taxon>Insecta</taxon>
        <taxon>Pterygota</taxon>
        <taxon>Neoptera</taxon>
        <taxon>Endopterygota</taxon>
        <taxon>Lepidoptera</taxon>
        <taxon>Glossata</taxon>
        <taxon>Ditrysia</taxon>
        <taxon>Tortricoidea</taxon>
        <taxon>Tortricidae</taxon>
        <taxon>Tortricinae</taxon>
        <taxon>Choristoneura</taxon>
    </lineage>
</organism>
<name>A0ACC0L2G2_CHOFU</name>
<accession>A0ACC0L2G2</accession>
<proteinExistence type="predicted"/>
<evidence type="ECO:0000313" key="2">
    <source>
        <dbReference type="Proteomes" id="UP001064048"/>
    </source>
</evidence>
<comment type="caution">
    <text evidence="1">The sequence shown here is derived from an EMBL/GenBank/DDBJ whole genome shotgun (WGS) entry which is preliminary data.</text>
</comment>